<reference evidence="1 3" key="2">
    <citation type="submission" date="2020-07" db="EMBL/GenBank/DDBJ databases">
        <title>Sequencing the genomes of 1000 actinobacteria strains.</title>
        <authorList>
            <person name="Klenk H.-P."/>
        </authorList>
    </citation>
    <scope>NUCLEOTIDE SEQUENCE [LARGE SCALE GENOMIC DNA]</scope>
    <source>
        <strain evidence="1 3">DSM 15131</strain>
    </source>
</reference>
<dbReference type="RefSeq" id="WP_179650939.1">
    <property type="nucleotide sequence ID" value="NZ_CP022295.1"/>
</dbReference>
<dbReference type="AlphaFoldDB" id="A0A7Y9ZLH7"/>
<gene>
    <name evidence="1" type="ORF">BJ993_004111</name>
    <name evidence="2" type="ORF">CFH99_11120</name>
</gene>
<keyword evidence="4" id="KW-1185">Reference proteome</keyword>
<accession>A0A7Y9ZLH7</accession>
<dbReference type="Proteomes" id="UP000662818">
    <property type="component" value="Chromosome"/>
</dbReference>
<evidence type="ECO:0000313" key="1">
    <source>
        <dbReference type="EMBL" id="NYI47031.1"/>
    </source>
</evidence>
<evidence type="ECO:0000313" key="4">
    <source>
        <dbReference type="Proteomes" id="UP000662818"/>
    </source>
</evidence>
<organism evidence="1 3">
    <name type="scientific">Nocardioides aromaticivorans</name>
    <dbReference type="NCBI Taxonomy" id="200618"/>
    <lineage>
        <taxon>Bacteria</taxon>
        <taxon>Bacillati</taxon>
        <taxon>Actinomycetota</taxon>
        <taxon>Actinomycetes</taxon>
        <taxon>Propionibacteriales</taxon>
        <taxon>Nocardioidaceae</taxon>
        <taxon>Nocardioides</taxon>
    </lineage>
</organism>
<reference evidence="2 4" key="1">
    <citation type="submission" date="2017-06" db="EMBL/GenBank/DDBJ databases">
        <title>Complete Genome Sequence of the Soil Carbazole-Degrading Bacterium Nocardioides aromaticivorans IC177.</title>
        <authorList>
            <person name="Vejarano F."/>
            <person name="Suzuki-Minakuchi C."/>
            <person name="Ohtsubo Y."/>
            <person name="Tsuda M."/>
            <person name="Okada K."/>
            <person name="Nojiri H."/>
        </authorList>
    </citation>
    <scope>NUCLEOTIDE SEQUENCE [LARGE SCALE GENOMIC DNA]</scope>
    <source>
        <strain evidence="2 4">IC177</strain>
    </source>
</reference>
<evidence type="ECO:0000313" key="2">
    <source>
        <dbReference type="EMBL" id="QSR26178.1"/>
    </source>
</evidence>
<sequence length="106" mass="11578">MSQPARPFTRQSTVLELSSTLPGRAFKALIVRQLPPTATEKERQELEDLTVGLPLETLVELSEGKLTWAVADSVIDLANRKPHRLIPRGIGAGAGAVKKVARTVRR</sequence>
<dbReference type="Proteomes" id="UP000562045">
    <property type="component" value="Unassembled WGS sequence"/>
</dbReference>
<proteinExistence type="predicted"/>
<protein>
    <submittedName>
        <fullName evidence="1">Uncharacterized protein</fullName>
    </submittedName>
</protein>
<evidence type="ECO:0000313" key="3">
    <source>
        <dbReference type="Proteomes" id="UP000562045"/>
    </source>
</evidence>
<dbReference type="EMBL" id="CP022295">
    <property type="protein sequence ID" value="QSR26178.1"/>
    <property type="molecule type" value="Genomic_DNA"/>
</dbReference>
<name>A0A7Y9ZLH7_9ACTN</name>
<dbReference type="EMBL" id="JACBZM010000001">
    <property type="protein sequence ID" value="NYI47031.1"/>
    <property type="molecule type" value="Genomic_DNA"/>
</dbReference>